<dbReference type="Gene3D" id="1.20.1440.100">
    <property type="entry name" value="SG protein - dephosphorylation function"/>
    <property type="match status" value="1"/>
</dbReference>
<name>A0A4Q1R101_9ACTN</name>
<keyword evidence="5" id="KW-1133">Transmembrane helix</keyword>
<proteinExistence type="inferred from homology"/>
<dbReference type="Pfam" id="PF12710">
    <property type="entry name" value="HAD"/>
    <property type="match status" value="1"/>
</dbReference>
<dbReference type="NCBIfam" id="TIGR01490">
    <property type="entry name" value="HAD-SF-IB-hyp1"/>
    <property type="match status" value="1"/>
</dbReference>
<dbReference type="Gene3D" id="3.40.50.1000">
    <property type="entry name" value="HAD superfamily/HAD-like"/>
    <property type="match status" value="1"/>
</dbReference>
<keyword evidence="3 6" id="KW-0378">Hydrolase</keyword>
<sequence length="272" mass="29632">MRRFGWGRRRRRTAVRRPRCWRRDGDPGVTARGLVTAGTGAAGRVHPSLLAFCDVDETLIGCKSLLDFLRFYFTERYGVSGARHSSAVVDALGAQQAAGASREEANRSFYRGWAGERVAAVAASGLRWYAQRSRDPDFFRPDTRAALRAHRTRGAVIALVSGSFPAVLAPIAAVVGADHLLCARPEARDGVFTGELVGGPVIAEGKRRLVRELLGCYPGVDPEDCFAYGDHVSDLPMLTEVGHPVVVGDDAELAAWLPRAPRLGHKIPSRRY</sequence>
<dbReference type="SUPFAM" id="SSF56784">
    <property type="entry name" value="HAD-like"/>
    <property type="match status" value="1"/>
</dbReference>
<protein>
    <submittedName>
        <fullName evidence="6">HAD-IB family hydrolase</fullName>
    </submittedName>
</protein>
<keyword evidence="5" id="KW-0472">Membrane</keyword>
<dbReference type="InterPro" id="IPR050582">
    <property type="entry name" value="HAD-like_SerB"/>
</dbReference>
<keyword evidence="7" id="KW-1185">Reference proteome</keyword>
<dbReference type="NCBIfam" id="TIGR01488">
    <property type="entry name" value="HAD-SF-IB"/>
    <property type="match status" value="1"/>
</dbReference>
<dbReference type="InterPro" id="IPR036412">
    <property type="entry name" value="HAD-like_sf"/>
</dbReference>
<dbReference type="GO" id="GO:0046872">
    <property type="term" value="F:metal ion binding"/>
    <property type="evidence" value="ECO:0007669"/>
    <property type="project" value="UniProtKB-KW"/>
</dbReference>
<reference evidence="6 7" key="1">
    <citation type="submission" date="2019-01" db="EMBL/GenBank/DDBJ databases">
        <title>Draft genome sequences of the type strain Streptomyces sioyaensis DSM 40032 and its novel strain, TM32, a thermotolerant antibiotics-producing actinobacterium.</title>
        <authorList>
            <person name="Nakaew N."/>
            <person name="Lumyong S."/>
            <person name="Sloan W.T."/>
            <person name="Sungthong R."/>
        </authorList>
    </citation>
    <scope>NUCLEOTIDE SEQUENCE [LARGE SCALE GENOMIC DNA]</scope>
    <source>
        <strain evidence="6 7">DSM 40032</strain>
    </source>
</reference>
<accession>A0A4Q1R101</accession>
<dbReference type="InterPro" id="IPR023214">
    <property type="entry name" value="HAD_sf"/>
</dbReference>
<evidence type="ECO:0000256" key="4">
    <source>
        <dbReference type="ARBA" id="ARBA00022842"/>
    </source>
</evidence>
<dbReference type="GO" id="GO:0016787">
    <property type="term" value="F:hydrolase activity"/>
    <property type="evidence" value="ECO:0007669"/>
    <property type="project" value="UniProtKB-KW"/>
</dbReference>
<keyword evidence="2" id="KW-0479">Metal-binding</keyword>
<dbReference type="AlphaFoldDB" id="A0A4Q1R101"/>
<evidence type="ECO:0000313" key="7">
    <source>
        <dbReference type="Proteomes" id="UP000289482"/>
    </source>
</evidence>
<keyword evidence="5" id="KW-0812">Transmembrane</keyword>
<evidence type="ECO:0000256" key="1">
    <source>
        <dbReference type="ARBA" id="ARBA00009184"/>
    </source>
</evidence>
<dbReference type="InterPro" id="IPR006385">
    <property type="entry name" value="HAD_hydro_SerB1"/>
</dbReference>
<dbReference type="PANTHER" id="PTHR43344:SF13">
    <property type="entry name" value="PHOSPHATASE RV3661-RELATED"/>
    <property type="match status" value="1"/>
</dbReference>
<dbReference type="PANTHER" id="PTHR43344">
    <property type="entry name" value="PHOSPHOSERINE PHOSPHATASE"/>
    <property type="match status" value="1"/>
</dbReference>
<evidence type="ECO:0000256" key="5">
    <source>
        <dbReference type="SAM" id="Phobius"/>
    </source>
</evidence>
<dbReference type="EMBL" id="SDIF01000039">
    <property type="protein sequence ID" value="RXS66241.1"/>
    <property type="molecule type" value="Genomic_DNA"/>
</dbReference>
<evidence type="ECO:0000256" key="2">
    <source>
        <dbReference type="ARBA" id="ARBA00022723"/>
    </source>
</evidence>
<gene>
    <name evidence="6" type="ORF">EST54_15885</name>
</gene>
<comment type="caution">
    <text evidence="6">The sequence shown here is derived from an EMBL/GenBank/DDBJ whole genome shotgun (WGS) entry which is preliminary data.</text>
</comment>
<evidence type="ECO:0000313" key="6">
    <source>
        <dbReference type="EMBL" id="RXS66241.1"/>
    </source>
</evidence>
<evidence type="ECO:0000256" key="3">
    <source>
        <dbReference type="ARBA" id="ARBA00022801"/>
    </source>
</evidence>
<keyword evidence="4" id="KW-0460">Magnesium</keyword>
<feature type="transmembrane region" description="Helical" evidence="5">
    <location>
        <begin position="154"/>
        <end position="175"/>
    </location>
</feature>
<comment type="similarity">
    <text evidence="1">Belongs to the HAD-like hydrolase superfamily. SerB family.</text>
</comment>
<dbReference type="Proteomes" id="UP000289482">
    <property type="component" value="Unassembled WGS sequence"/>
</dbReference>
<organism evidence="6 7">
    <name type="scientific">Streptomyces sioyaensis</name>
    <dbReference type="NCBI Taxonomy" id="67364"/>
    <lineage>
        <taxon>Bacteria</taxon>
        <taxon>Bacillati</taxon>
        <taxon>Actinomycetota</taxon>
        <taxon>Actinomycetes</taxon>
        <taxon>Kitasatosporales</taxon>
        <taxon>Streptomycetaceae</taxon>
        <taxon>Streptomyces</taxon>
    </lineage>
</organism>